<name>A0AAN9I2M3_CLITE</name>
<gene>
    <name evidence="1" type="ORF">RJT34_30435</name>
</gene>
<dbReference type="Proteomes" id="UP001359559">
    <property type="component" value="Unassembled WGS sequence"/>
</dbReference>
<reference evidence="1 2" key="1">
    <citation type="submission" date="2024-01" db="EMBL/GenBank/DDBJ databases">
        <title>The genomes of 5 underutilized Papilionoideae crops provide insights into root nodulation and disease resistance.</title>
        <authorList>
            <person name="Yuan L."/>
        </authorList>
    </citation>
    <scope>NUCLEOTIDE SEQUENCE [LARGE SCALE GENOMIC DNA]</scope>
    <source>
        <strain evidence="1">LY-2023</strain>
        <tissue evidence="1">Leaf</tissue>
    </source>
</reference>
<evidence type="ECO:0000313" key="1">
    <source>
        <dbReference type="EMBL" id="KAK7262854.1"/>
    </source>
</evidence>
<dbReference type="EMBL" id="JAYKXN010000008">
    <property type="protein sequence ID" value="KAK7262854.1"/>
    <property type="molecule type" value="Genomic_DNA"/>
</dbReference>
<dbReference type="AlphaFoldDB" id="A0AAN9I2M3"/>
<proteinExistence type="predicted"/>
<organism evidence="1 2">
    <name type="scientific">Clitoria ternatea</name>
    <name type="common">Butterfly pea</name>
    <dbReference type="NCBI Taxonomy" id="43366"/>
    <lineage>
        <taxon>Eukaryota</taxon>
        <taxon>Viridiplantae</taxon>
        <taxon>Streptophyta</taxon>
        <taxon>Embryophyta</taxon>
        <taxon>Tracheophyta</taxon>
        <taxon>Spermatophyta</taxon>
        <taxon>Magnoliopsida</taxon>
        <taxon>eudicotyledons</taxon>
        <taxon>Gunneridae</taxon>
        <taxon>Pentapetalae</taxon>
        <taxon>rosids</taxon>
        <taxon>fabids</taxon>
        <taxon>Fabales</taxon>
        <taxon>Fabaceae</taxon>
        <taxon>Papilionoideae</taxon>
        <taxon>50 kb inversion clade</taxon>
        <taxon>NPAAA clade</taxon>
        <taxon>indigoferoid/millettioid clade</taxon>
        <taxon>Phaseoleae</taxon>
        <taxon>Clitoria</taxon>
    </lineage>
</organism>
<comment type="caution">
    <text evidence="1">The sequence shown here is derived from an EMBL/GenBank/DDBJ whole genome shotgun (WGS) entry which is preliminary data.</text>
</comment>
<sequence>MNRTAPYFTSYSISSVKKPKTIYTVHSTEPPYIPKVKAPQTSFIHRLQVSLPPINIFVFPLLLSMPISHGLDSDLHADVNKGFSLRIASIILPRF</sequence>
<protein>
    <submittedName>
        <fullName evidence="1">Uncharacterized protein</fullName>
    </submittedName>
</protein>
<keyword evidence="2" id="KW-1185">Reference proteome</keyword>
<accession>A0AAN9I2M3</accession>
<evidence type="ECO:0000313" key="2">
    <source>
        <dbReference type="Proteomes" id="UP001359559"/>
    </source>
</evidence>